<name>A0A1Q2MG19_9BACT</name>
<reference evidence="2" key="1">
    <citation type="submission" date="2017-02" db="EMBL/GenBank/DDBJ databases">
        <title>Comparative genomics and description of representatives of a novel lineage of planctomycetes thriving in anoxic sediments.</title>
        <authorList>
            <person name="Spring S."/>
            <person name="Bunk B."/>
            <person name="Sproer C."/>
        </authorList>
    </citation>
    <scope>NUCLEOTIDE SEQUENCE [LARGE SCALE GENOMIC DNA]</scope>
    <source>
        <strain evidence="2">SM-Chi-D1</strain>
    </source>
</reference>
<dbReference type="GO" id="GO:0006402">
    <property type="term" value="P:mRNA catabolic process"/>
    <property type="evidence" value="ECO:0007669"/>
    <property type="project" value="InterPro"/>
</dbReference>
<dbReference type="AlphaFoldDB" id="A0A1Q2MG19"/>
<dbReference type="RefSeq" id="WP_146683807.1">
    <property type="nucleotide sequence ID" value="NZ_CP019646.1"/>
</dbReference>
<dbReference type="GO" id="GO:0003723">
    <property type="term" value="F:RNA binding"/>
    <property type="evidence" value="ECO:0007669"/>
    <property type="project" value="InterPro"/>
</dbReference>
<dbReference type="InterPro" id="IPR036107">
    <property type="entry name" value="CsrA_sf"/>
</dbReference>
<dbReference type="GO" id="GO:0006109">
    <property type="term" value="P:regulation of carbohydrate metabolic process"/>
    <property type="evidence" value="ECO:0007669"/>
    <property type="project" value="InterPro"/>
</dbReference>
<keyword evidence="2" id="KW-1185">Reference proteome</keyword>
<dbReference type="Proteomes" id="UP000188181">
    <property type="component" value="Chromosome"/>
</dbReference>
<accession>A0A1Q2MG19</accession>
<proteinExistence type="predicted"/>
<dbReference type="KEGG" id="pbas:SMSP2_02023"/>
<organism evidence="1 2">
    <name type="scientific">Limihaloglobus sulfuriphilus</name>
    <dbReference type="NCBI Taxonomy" id="1851148"/>
    <lineage>
        <taxon>Bacteria</taxon>
        <taxon>Pseudomonadati</taxon>
        <taxon>Planctomycetota</taxon>
        <taxon>Phycisphaerae</taxon>
        <taxon>Sedimentisphaerales</taxon>
        <taxon>Sedimentisphaeraceae</taxon>
        <taxon>Limihaloglobus</taxon>
    </lineage>
</organism>
<protein>
    <submittedName>
        <fullName evidence="1">Uncharacterized protein</fullName>
    </submittedName>
</protein>
<sequence>MQVLIILAGMWVLVIGFDLVYERFFRKDNVRQDVAPLTGEKTKETSLSINRDESVLIGNKLGKIRVSYLGPDDDNRIRLSVTTPKKIKVFRKEKNGHEIRRDKKLYQKELEYWRREVRKQDKIRREKEFLVQPRVDELLLKSDDTAKKIASRCDVSVDFVEKRRETLENAGSFDTPLFD</sequence>
<evidence type="ECO:0000313" key="1">
    <source>
        <dbReference type="EMBL" id="AQQ71646.1"/>
    </source>
</evidence>
<evidence type="ECO:0000313" key="2">
    <source>
        <dbReference type="Proteomes" id="UP000188181"/>
    </source>
</evidence>
<gene>
    <name evidence="1" type="ORF">SMSP2_02023</name>
</gene>
<dbReference type="Gene3D" id="2.60.40.4380">
    <property type="entry name" value="Translational regulator CsrA"/>
    <property type="match status" value="1"/>
</dbReference>
<dbReference type="EMBL" id="CP019646">
    <property type="protein sequence ID" value="AQQ71646.1"/>
    <property type="molecule type" value="Genomic_DNA"/>
</dbReference>